<organism evidence="2">
    <name type="scientific">Laccaria bicolor (strain S238N-H82 / ATCC MYA-4686)</name>
    <name type="common">Bicoloured deceiver</name>
    <name type="synonym">Laccaria laccata var. bicolor</name>
    <dbReference type="NCBI Taxonomy" id="486041"/>
    <lineage>
        <taxon>Eukaryota</taxon>
        <taxon>Fungi</taxon>
        <taxon>Dikarya</taxon>
        <taxon>Basidiomycota</taxon>
        <taxon>Agaricomycotina</taxon>
        <taxon>Agaricomycetes</taxon>
        <taxon>Agaricomycetidae</taxon>
        <taxon>Agaricales</taxon>
        <taxon>Agaricineae</taxon>
        <taxon>Hydnangiaceae</taxon>
        <taxon>Laccaria</taxon>
    </lineage>
</organism>
<sequence>MICDDADRTVALTTTGRGNPFDIEEVRNIDEDANHDISNVFYAAQPPSALAVNTKAQKPNTAAVGACLAVDTIFRFHTDWTIPFTPFGIALPSFGSSTYKSPEMAMQFVLHAPLLLTPFKVPREARVVEPEDWYWKSPMMETSGGCWEARLGGA</sequence>
<accession>B0D781</accession>
<dbReference type="AlphaFoldDB" id="B0D781"/>
<dbReference type="KEGG" id="lbc:LACBIDRAFT_326077"/>
<dbReference type="Proteomes" id="UP000001194">
    <property type="component" value="Unassembled WGS sequence"/>
</dbReference>
<dbReference type="EMBL" id="DS547099">
    <property type="protein sequence ID" value="EDR09604.1"/>
    <property type="molecule type" value="Genomic_DNA"/>
</dbReference>
<dbReference type="InParanoid" id="B0D781"/>
<evidence type="ECO:0000313" key="2">
    <source>
        <dbReference type="Proteomes" id="UP000001194"/>
    </source>
</evidence>
<proteinExistence type="predicted"/>
<name>B0D781_LACBS</name>
<gene>
    <name evidence="1" type="ORF">LACBIDRAFT_326077</name>
</gene>
<dbReference type="RefSeq" id="XP_001879953.1">
    <property type="nucleotide sequence ID" value="XM_001879918.1"/>
</dbReference>
<reference evidence="1 2" key="1">
    <citation type="journal article" date="2008" name="Nature">
        <title>The genome of Laccaria bicolor provides insights into mycorrhizal symbiosis.</title>
        <authorList>
            <person name="Martin F."/>
            <person name="Aerts A."/>
            <person name="Ahren D."/>
            <person name="Brun A."/>
            <person name="Danchin E.G.J."/>
            <person name="Duchaussoy F."/>
            <person name="Gibon J."/>
            <person name="Kohler A."/>
            <person name="Lindquist E."/>
            <person name="Pereda V."/>
            <person name="Salamov A."/>
            <person name="Shapiro H.J."/>
            <person name="Wuyts J."/>
            <person name="Blaudez D."/>
            <person name="Buee M."/>
            <person name="Brokstein P."/>
            <person name="Canbaeck B."/>
            <person name="Cohen D."/>
            <person name="Courty P.E."/>
            <person name="Coutinho P.M."/>
            <person name="Delaruelle C."/>
            <person name="Detter J.C."/>
            <person name="Deveau A."/>
            <person name="DiFazio S."/>
            <person name="Duplessis S."/>
            <person name="Fraissinet-Tachet L."/>
            <person name="Lucic E."/>
            <person name="Frey-Klett P."/>
            <person name="Fourrey C."/>
            <person name="Feussner I."/>
            <person name="Gay G."/>
            <person name="Grimwood J."/>
            <person name="Hoegger P.J."/>
            <person name="Jain P."/>
            <person name="Kilaru S."/>
            <person name="Labbe J."/>
            <person name="Lin Y.C."/>
            <person name="Legue V."/>
            <person name="Le Tacon F."/>
            <person name="Marmeisse R."/>
            <person name="Melayah D."/>
            <person name="Montanini B."/>
            <person name="Muratet M."/>
            <person name="Nehls U."/>
            <person name="Niculita-Hirzel H."/>
            <person name="Oudot-Le Secq M.P."/>
            <person name="Peter M."/>
            <person name="Quesneville H."/>
            <person name="Rajashekar B."/>
            <person name="Reich M."/>
            <person name="Rouhier N."/>
            <person name="Schmutz J."/>
            <person name="Yin T."/>
            <person name="Chalot M."/>
            <person name="Henrissat B."/>
            <person name="Kuees U."/>
            <person name="Lucas S."/>
            <person name="Van de Peer Y."/>
            <person name="Podila G.K."/>
            <person name="Polle A."/>
            <person name="Pukkila P.J."/>
            <person name="Richardson P.M."/>
            <person name="Rouze P."/>
            <person name="Sanders I.R."/>
            <person name="Stajich J.E."/>
            <person name="Tunlid A."/>
            <person name="Tuskan G."/>
            <person name="Grigoriev I.V."/>
        </authorList>
    </citation>
    <scope>NUCLEOTIDE SEQUENCE [LARGE SCALE GENOMIC DNA]</scope>
    <source>
        <strain evidence="2">S238N-H82 / ATCC MYA-4686</strain>
    </source>
</reference>
<dbReference type="GeneID" id="6075574"/>
<dbReference type="HOGENOM" id="CLU_1704517_0_0_1"/>
<dbReference type="OrthoDB" id="191979at2759"/>
<protein>
    <submittedName>
        <fullName evidence="1">Predicted protein</fullName>
    </submittedName>
</protein>
<keyword evidence="2" id="KW-1185">Reference proteome</keyword>
<evidence type="ECO:0000313" key="1">
    <source>
        <dbReference type="EMBL" id="EDR09604.1"/>
    </source>
</evidence>